<keyword evidence="3" id="KW-1185">Reference proteome</keyword>
<gene>
    <name evidence="2" type="ORF">Slin15195_G065590</name>
</gene>
<feature type="region of interest" description="Disordered" evidence="1">
    <location>
        <begin position="88"/>
        <end position="108"/>
    </location>
</feature>
<reference evidence="2" key="1">
    <citation type="submission" date="2022-06" db="EMBL/GenBank/DDBJ databases">
        <title>Complete genome sequences of two strains of the flax pathogen Septoria linicola.</title>
        <authorList>
            <person name="Lapalu N."/>
            <person name="Simon A."/>
            <person name="Demenou B."/>
            <person name="Paumier D."/>
            <person name="Guillot M.-P."/>
            <person name="Gout L."/>
            <person name="Valade R."/>
        </authorList>
    </citation>
    <scope>NUCLEOTIDE SEQUENCE</scope>
    <source>
        <strain evidence="2">SE15195</strain>
    </source>
</reference>
<evidence type="ECO:0000256" key="1">
    <source>
        <dbReference type="SAM" id="MobiDB-lite"/>
    </source>
</evidence>
<dbReference type="Proteomes" id="UP001056384">
    <property type="component" value="Chromosome 5"/>
</dbReference>
<protein>
    <submittedName>
        <fullName evidence="2">Uncharacterized protein</fullName>
    </submittedName>
</protein>
<dbReference type="AlphaFoldDB" id="A0A9Q9AQI0"/>
<organism evidence="2 3">
    <name type="scientific">Septoria linicola</name>
    <dbReference type="NCBI Taxonomy" id="215465"/>
    <lineage>
        <taxon>Eukaryota</taxon>
        <taxon>Fungi</taxon>
        <taxon>Dikarya</taxon>
        <taxon>Ascomycota</taxon>
        <taxon>Pezizomycotina</taxon>
        <taxon>Dothideomycetes</taxon>
        <taxon>Dothideomycetidae</taxon>
        <taxon>Mycosphaerellales</taxon>
        <taxon>Mycosphaerellaceae</taxon>
        <taxon>Septoria</taxon>
    </lineage>
</organism>
<sequence>MADPWTPHNMNPNLTNAMFQQTGMPTMGRRYMGYGASPFGPGGPVPIHSMNYLGQGMAHHGSMNTLFGAGQYPSPRLPFPLGMMGAGDRGLGSGGRGGRGRGALGLMS</sequence>
<dbReference type="EMBL" id="CP099422">
    <property type="protein sequence ID" value="USW53240.1"/>
    <property type="molecule type" value="Genomic_DNA"/>
</dbReference>
<name>A0A9Q9AQI0_9PEZI</name>
<proteinExistence type="predicted"/>
<accession>A0A9Q9AQI0</accession>
<evidence type="ECO:0000313" key="3">
    <source>
        <dbReference type="Proteomes" id="UP001056384"/>
    </source>
</evidence>
<evidence type="ECO:0000313" key="2">
    <source>
        <dbReference type="EMBL" id="USW53240.1"/>
    </source>
</evidence>